<name>A0AAP0PYA1_9MAGN</name>
<dbReference type="EMBL" id="JBBNAF010000003">
    <property type="protein sequence ID" value="KAK9160718.1"/>
    <property type="molecule type" value="Genomic_DNA"/>
</dbReference>
<accession>A0AAP0PYA1</accession>
<protein>
    <submittedName>
        <fullName evidence="1">Uncharacterized protein</fullName>
    </submittedName>
</protein>
<reference evidence="1 2" key="1">
    <citation type="submission" date="2024-01" db="EMBL/GenBank/DDBJ databases">
        <title>Genome assemblies of Stephania.</title>
        <authorList>
            <person name="Yang L."/>
        </authorList>
    </citation>
    <scope>NUCLEOTIDE SEQUENCE [LARGE SCALE GENOMIC DNA]</scope>
    <source>
        <strain evidence="1">YNDBR</strain>
        <tissue evidence="1">Leaf</tissue>
    </source>
</reference>
<sequence>MEKSFHTAINPVSTLNLYDIDNTNKEWSITKVHNQRFRISPILAMLACIEEHRPRPWRRKCWIDGACLPSCL</sequence>
<gene>
    <name evidence="1" type="ORF">Syun_007059</name>
</gene>
<keyword evidence="2" id="KW-1185">Reference proteome</keyword>
<evidence type="ECO:0000313" key="1">
    <source>
        <dbReference type="EMBL" id="KAK9160718.1"/>
    </source>
</evidence>
<proteinExistence type="predicted"/>
<dbReference type="AlphaFoldDB" id="A0AAP0PYA1"/>
<evidence type="ECO:0000313" key="2">
    <source>
        <dbReference type="Proteomes" id="UP001420932"/>
    </source>
</evidence>
<organism evidence="1 2">
    <name type="scientific">Stephania yunnanensis</name>
    <dbReference type="NCBI Taxonomy" id="152371"/>
    <lineage>
        <taxon>Eukaryota</taxon>
        <taxon>Viridiplantae</taxon>
        <taxon>Streptophyta</taxon>
        <taxon>Embryophyta</taxon>
        <taxon>Tracheophyta</taxon>
        <taxon>Spermatophyta</taxon>
        <taxon>Magnoliopsida</taxon>
        <taxon>Ranunculales</taxon>
        <taxon>Menispermaceae</taxon>
        <taxon>Menispermoideae</taxon>
        <taxon>Cissampelideae</taxon>
        <taxon>Stephania</taxon>
    </lineage>
</organism>
<comment type="caution">
    <text evidence="1">The sequence shown here is derived from an EMBL/GenBank/DDBJ whole genome shotgun (WGS) entry which is preliminary data.</text>
</comment>
<dbReference type="Proteomes" id="UP001420932">
    <property type="component" value="Unassembled WGS sequence"/>
</dbReference>